<sequence>MNQFINCGQLWWDAEFSCAFCGDGGCEHAGPGQAPEDVRSALLAEHGPSRLCVAGPVASLVSVMQVLREVAKVSLPRARELADELTDTGLVGTLAEMEFLRNRLRSRGVIAEVRSDGGADGGPIPS</sequence>
<organism evidence="1 2">
    <name type="scientific">Nonomuraea roseoviolacea subsp. carminata</name>
    <dbReference type="NCBI Taxonomy" id="160689"/>
    <lineage>
        <taxon>Bacteria</taxon>
        <taxon>Bacillati</taxon>
        <taxon>Actinomycetota</taxon>
        <taxon>Actinomycetes</taxon>
        <taxon>Streptosporangiales</taxon>
        <taxon>Streptosporangiaceae</taxon>
        <taxon>Nonomuraea</taxon>
    </lineage>
</organism>
<keyword evidence="2" id="KW-1185">Reference proteome</keyword>
<dbReference type="Proteomes" id="UP001320766">
    <property type="component" value="Unassembled WGS sequence"/>
</dbReference>
<accession>A0ABT1K8Y0</accession>
<evidence type="ECO:0000313" key="1">
    <source>
        <dbReference type="EMBL" id="MCP2350410.1"/>
    </source>
</evidence>
<proteinExistence type="predicted"/>
<reference evidence="1 2" key="1">
    <citation type="submission" date="2022-06" db="EMBL/GenBank/DDBJ databases">
        <title>Sequencing the genomes of 1000 actinobacteria strains.</title>
        <authorList>
            <person name="Klenk H.-P."/>
        </authorList>
    </citation>
    <scope>NUCLEOTIDE SEQUENCE [LARGE SCALE GENOMIC DNA]</scope>
    <source>
        <strain evidence="1 2">DSM 44170</strain>
    </source>
</reference>
<dbReference type="RefSeq" id="WP_253775759.1">
    <property type="nucleotide sequence ID" value="NZ_BAAAVE010000003.1"/>
</dbReference>
<name>A0ABT1K8Y0_9ACTN</name>
<comment type="caution">
    <text evidence="1">The sequence shown here is derived from an EMBL/GenBank/DDBJ whole genome shotgun (WGS) entry which is preliminary data.</text>
</comment>
<evidence type="ECO:0000313" key="2">
    <source>
        <dbReference type="Proteomes" id="UP001320766"/>
    </source>
</evidence>
<dbReference type="EMBL" id="JAMZEC010000001">
    <property type="protein sequence ID" value="MCP2350410.1"/>
    <property type="molecule type" value="Genomic_DNA"/>
</dbReference>
<protein>
    <submittedName>
        <fullName evidence="1">Uncharacterized protein</fullName>
    </submittedName>
</protein>
<gene>
    <name evidence="1" type="ORF">HD595_006532</name>
</gene>